<feature type="signal peptide" evidence="2">
    <location>
        <begin position="1"/>
        <end position="29"/>
    </location>
</feature>
<dbReference type="RefSeq" id="WP_228389694.1">
    <property type="nucleotide sequence ID" value="NZ_WEGJ01000001.1"/>
</dbReference>
<gene>
    <name evidence="4" type="ORF">SRB5_05790</name>
</gene>
<dbReference type="Pfam" id="PF20091">
    <property type="entry name" value="Abhydrolase_10"/>
    <property type="match status" value="1"/>
</dbReference>
<reference evidence="4 5" key="1">
    <citation type="submission" date="2019-10" db="EMBL/GenBank/DDBJ databases">
        <title>Streptomyces smaragdinus sp. nov. and Streptomyces fabii sp. nov., isolated from the gut of fungus growing-termite Macrotermes natalensis.</title>
        <authorList>
            <person name="Schwitalla J."/>
            <person name="Benndorf R."/>
            <person name="Martin K."/>
            <person name="De Beer W."/>
            <person name="Kaster A.-K."/>
            <person name="Vollmers J."/>
            <person name="Poulsen M."/>
            <person name="Beemelmanns C."/>
        </authorList>
    </citation>
    <scope>NUCLEOTIDE SEQUENCE [LARGE SCALE GENOMIC DNA]</scope>
    <source>
        <strain evidence="4 5">RB5</strain>
    </source>
</reference>
<comment type="caution">
    <text evidence="4">The sequence shown here is derived from an EMBL/GenBank/DDBJ whole genome shotgun (WGS) entry which is preliminary data.</text>
</comment>
<accession>A0A7K0CAJ1</accession>
<organism evidence="4 5">
    <name type="scientific">Streptomyces smaragdinus</name>
    <dbReference type="NCBI Taxonomy" id="2585196"/>
    <lineage>
        <taxon>Bacteria</taxon>
        <taxon>Bacillati</taxon>
        <taxon>Actinomycetota</taxon>
        <taxon>Actinomycetes</taxon>
        <taxon>Kitasatosporales</taxon>
        <taxon>Streptomycetaceae</taxon>
        <taxon>Streptomyces</taxon>
    </lineage>
</organism>
<evidence type="ECO:0000259" key="3">
    <source>
        <dbReference type="Pfam" id="PF20091"/>
    </source>
</evidence>
<evidence type="ECO:0000313" key="5">
    <source>
        <dbReference type="Proteomes" id="UP000466345"/>
    </source>
</evidence>
<dbReference type="AlphaFoldDB" id="A0A7K0CAJ1"/>
<evidence type="ECO:0000313" key="4">
    <source>
        <dbReference type="EMBL" id="MQY10471.1"/>
    </source>
</evidence>
<dbReference type="InterPro" id="IPR045394">
    <property type="entry name" value="Abhydrolase_dom"/>
</dbReference>
<protein>
    <recommendedName>
        <fullName evidence="3">Alpha/beta hydrolase domain-containing protein</fullName>
    </recommendedName>
</protein>
<dbReference type="EMBL" id="WEGJ01000001">
    <property type="protein sequence ID" value="MQY10471.1"/>
    <property type="molecule type" value="Genomic_DNA"/>
</dbReference>
<evidence type="ECO:0000256" key="1">
    <source>
        <dbReference type="SAM" id="MobiDB-lite"/>
    </source>
</evidence>
<feature type="region of interest" description="Disordered" evidence="1">
    <location>
        <begin position="29"/>
        <end position="54"/>
    </location>
</feature>
<feature type="chain" id="PRO_5029704612" description="Alpha/beta hydrolase domain-containing protein" evidence="2">
    <location>
        <begin position="30"/>
        <end position="458"/>
    </location>
</feature>
<sequence>MPARLRTGRTVLLAAALSFAVLLTPYRTAAGSPRDEGRATVEGPIPGTVPGDPQAGDVADTYPFFSTPVDLAAKGYVEQEFYLSGRADGFSATGEQVADDVPYRTRIVVRRPVAERDFSGTVLMEWQNVTAGYDLDALWNPDHVIRRGHVWVGVSAQRVGVDQLAGWSPARYGELDVTGERAYTGDELSYDIFAQAALAVRDPQGARPLGRLDAERVLALGASQSAGRMTVYYDRILPSAAEPPFDGYAFVVGQAPAREGAEPVFHVLSETDVRTPVGRRADTDLYRRWEVAGAAHSGWEGQVYRAPVSERDLGAAPQYECTAPPFSRVPMSQVTTRAYDLLDAWVQGRTPPHAPYLEFAGTEPVRNELGLAQGGIQLSQVAVPTALNTGRNTGQSFCTLFGTHVPFDGSVLDALYPNPGGYIGAVARTDAANVRAGYLAAADARENLREAVGSGVGR</sequence>
<evidence type="ECO:0000256" key="2">
    <source>
        <dbReference type="SAM" id="SignalP"/>
    </source>
</evidence>
<keyword evidence="2" id="KW-0732">Signal</keyword>
<feature type="domain" description="Alpha/beta hydrolase" evidence="3">
    <location>
        <begin position="41"/>
        <end position="448"/>
    </location>
</feature>
<name>A0A7K0CAJ1_9ACTN</name>
<proteinExistence type="predicted"/>
<dbReference type="Proteomes" id="UP000466345">
    <property type="component" value="Unassembled WGS sequence"/>
</dbReference>
<keyword evidence="5" id="KW-1185">Reference proteome</keyword>